<feature type="compositionally biased region" description="Basic and acidic residues" evidence="1">
    <location>
        <begin position="258"/>
        <end position="267"/>
    </location>
</feature>
<gene>
    <name evidence="2" type="ORF">R3P38DRAFT_3363352</name>
</gene>
<dbReference type="Proteomes" id="UP001362999">
    <property type="component" value="Unassembled WGS sequence"/>
</dbReference>
<dbReference type="EMBL" id="JAWWNJ010000061">
    <property type="protein sequence ID" value="KAK7013121.1"/>
    <property type="molecule type" value="Genomic_DNA"/>
</dbReference>
<comment type="caution">
    <text evidence="2">The sequence shown here is derived from an EMBL/GenBank/DDBJ whole genome shotgun (WGS) entry which is preliminary data.</text>
</comment>
<protein>
    <submittedName>
        <fullName evidence="2">Uncharacterized protein</fullName>
    </submittedName>
</protein>
<organism evidence="2 3">
    <name type="scientific">Favolaschia claudopus</name>
    <dbReference type="NCBI Taxonomy" id="2862362"/>
    <lineage>
        <taxon>Eukaryota</taxon>
        <taxon>Fungi</taxon>
        <taxon>Dikarya</taxon>
        <taxon>Basidiomycota</taxon>
        <taxon>Agaricomycotina</taxon>
        <taxon>Agaricomycetes</taxon>
        <taxon>Agaricomycetidae</taxon>
        <taxon>Agaricales</taxon>
        <taxon>Marasmiineae</taxon>
        <taxon>Mycenaceae</taxon>
        <taxon>Favolaschia</taxon>
    </lineage>
</organism>
<accession>A0AAW0AJZ5</accession>
<proteinExistence type="predicted"/>
<name>A0AAW0AJZ5_9AGAR</name>
<evidence type="ECO:0000256" key="1">
    <source>
        <dbReference type="SAM" id="MobiDB-lite"/>
    </source>
</evidence>
<dbReference type="AlphaFoldDB" id="A0AAW0AJZ5"/>
<evidence type="ECO:0000313" key="2">
    <source>
        <dbReference type="EMBL" id="KAK7013121.1"/>
    </source>
</evidence>
<keyword evidence="3" id="KW-1185">Reference proteome</keyword>
<evidence type="ECO:0000313" key="3">
    <source>
        <dbReference type="Proteomes" id="UP001362999"/>
    </source>
</evidence>
<feature type="region of interest" description="Disordered" evidence="1">
    <location>
        <begin position="258"/>
        <end position="282"/>
    </location>
</feature>
<reference evidence="2 3" key="1">
    <citation type="journal article" date="2024" name="J Genomics">
        <title>Draft genome sequencing and assembly of Favolaschia claudopus CIRM-BRFM 2984 isolated from oak limbs.</title>
        <authorList>
            <person name="Navarro D."/>
            <person name="Drula E."/>
            <person name="Chaduli D."/>
            <person name="Cazenave R."/>
            <person name="Ahrendt S."/>
            <person name="Wang J."/>
            <person name="Lipzen A."/>
            <person name="Daum C."/>
            <person name="Barry K."/>
            <person name="Grigoriev I.V."/>
            <person name="Favel A."/>
            <person name="Rosso M.N."/>
            <person name="Martin F."/>
        </authorList>
    </citation>
    <scope>NUCLEOTIDE SEQUENCE [LARGE SCALE GENOMIC DNA]</scope>
    <source>
        <strain evidence="2 3">CIRM-BRFM 2984</strain>
    </source>
</reference>
<sequence>MDPWCGIRSTAKRTVTPGRRAALQTSPRTANPTYLMLFVTFRNRVPPKVELERLQVEMLENGNFVDLRIDEAIPAVVFSERGKKLQQKAPIYARGIHTIHHEDFDVTQIEATSSIRNFAEIAESSFPPFERPWRRNSAVLASRSMPSNISSPERFGAGLRWLKARSPALSQPFCWQYLLGFGSSERDPLNSPINFQDGSRGRRWLRTGTESWSASFHRDLAAGRLTPPPDAYSNGIRAHPTNSLLLPPPPRRAAALLRRHDVSPSRERGRKARQTPAPRHVQQRVLHPPIKSFVVAVVYAAPRSGAIASTRRIAVPSFGRRQAKTRLRRGNQRVLNLFPDPCVVTVAAGAPRSGAITSAPPIDATRAGPSANPAPQLIKRRDLLFAGIKSQVAVDGAIALTRGIVVRRAAISELVIFGNLFSDVGYFEVLLKRIRIDVPRAGCSLNESRRRLESKVPFQNSISRRPPSNCYQFKIFRCAGFIANTISFKIAELLRVRRATLPTCNQTYRKFFFPLRGQLHRHQRRHAVSEIRDSEFPRARLPISRCSNFIFFPLRGVDLRSLKTASNLSSQRSQRIFLRCAAD</sequence>